<name>A0AAD8L6A6_TARER</name>
<accession>A0AAD8L6A6</accession>
<feature type="transmembrane region" description="Helical" evidence="1">
    <location>
        <begin position="24"/>
        <end position="48"/>
    </location>
</feature>
<proteinExistence type="predicted"/>
<keyword evidence="1" id="KW-0812">Transmembrane</keyword>
<gene>
    <name evidence="2" type="ORF">QVD17_01388</name>
</gene>
<dbReference type="Proteomes" id="UP001229421">
    <property type="component" value="Unassembled WGS sequence"/>
</dbReference>
<keyword evidence="3" id="KW-1185">Reference proteome</keyword>
<evidence type="ECO:0000313" key="3">
    <source>
        <dbReference type="Proteomes" id="UP001229421"/>
    </source>
</evidence>
<protein>
    <submittedName>
        <fullName evidence="2">Uncharacterized protein</fullName>
    </submittedName>
</protein>
<evidence type="ECO:0000313" key="2">
    <source>
        <dbReference type="EMBL" id="KAK1435622.1"/>
    </source>
</evidence>
<keyword evidence="1" id="KW-1133">Transmembrane helix</keyword>
<dbReference type="AlphaFoldDB" id="A0AAD8L6A6"/>
<dbReference type="EMBL" id="JAUHHV010000001">
    <property type="protein sequence ID" value="KAK1435622.1"/>
    <property type="molecule type" value="Genomic_DNA"/>
</dbReference>
<sequence length="78" mass="9175">MDDMFAWMMSTTLVGHNEIKAFGLFNNFLCSFCFCFLRVFCYSIALSIKNQRIFHFKSLCKLTFDYCHFASADVHFDS</sequence>
<keyword evidence="1" id="KW-0472">Membrane</keyword>
<reference evidence="2" key="1">
    <citation type="journal article" date="2023" name="bioRxiv">
        <title>Improved chromosome-level genome assembly for marigold (Tagetes erecta).</title>
        <authorList>
            <person name="Jiang F."/>
            <person name="Yuan L."/>
            <person name="Wang S."/>
            <person name="Wang H."/>
            <person name="Xu D."/>
            <person name="Wang A."/>
            <person name="Fan W."/>
        </authorList>
    </citation>
    <scope>NUCLEOTIDE SEQUENCE</scope>
    <source>
        <strain evidence="2">WSJ</strain>
        <tissue evidence="2">Leaf</tissue>
    </source>
</reference>
<organism evidence="2 3">
    <name type="scientific">Tagetes erecta</name>
    <name type="common">African marigold</name>
    <dbReference type="NCBI Taxonomy" id="13708"/>
    <lineage>
        <taxon>Eukaryota</taxon>
        <taxon>Viridiplantae</taxon>
        <taxon>Streptophyta</taxon>
        <taxon>Embryophyta</taxon>
        <taxon>Tracheophyta</taxon>
        <taxon>Spermatophyta</taxon>
        <taxon>Magnoliopsida</taxon>
        <taxon>eudicotyledons</taxon>
        <taxon>Gunneridae</taxon>
        <taxon>Pentapetalae</taxon>
        <taxon>asterids</taxon>
        <taxon>campanulids</taxon>
        <taxon>Asterales</taxon>
        <taxon>Asteraceae</taxon>
        <taxon>Asteroideae</taxon>
        <taxon>Heliantheae alliance</taxon>
        <taxon>Tageteae</taxon>
        <taxon>Tagetes</taxon>
    </lineage>
</organism>
<evidence type="ECO:0000256" key="1">
    <source>
        <dbReference type="SAM" id="Phobius"/>
    </source>
</evidence>
<comment type="caution">
    <text evidence="2">The sequence shown here is derived from an EMBL/GenBank/DDBJ whole genome shotgun (WGS) entry which is preliminary data.</text>
</comment>